<sequence>MSKQPVPNYILKKALQLNELDAKQKKLISEIKNWMNLSGYSYDDIVNENGILMKLAIGEFENIDDIKQAFDNLNK</sequence>
<accession>A0ABX7ALS4</accession>
<protein>
    <submittedName>
        <fullName evidence="1">Uncharacterized protein</fullName>
    </submittedName>
</protein>
<name>A0ABX7ALS4_9BACI</name>
<organism evidence="1 2">
    <name type="scientific">Lysinibacillus agricola</name>
    <dbReference type="NCBI Taxonomy" id="2590012"/>
    <lineage>
        <taxon>Bacteria</taxon>
        <taxon>Bacillati</taxon>
        <taxon>Bacillota</taxon>
        <taxon>Bacilli</taxon>
        <taxon>Bacillales</taxon>
        <taxon>Bacillaceae</taxon>
        <taxon>Lysinibacillus</taxon>
    </lineage>
</organism>
<dbReference type="Proteomes" id="UP000596049">
    <property type="component" value="Chromosome"/>
</dbReference>
<dbReference type="EMBL" id="CP067341">
    <property type="protein sequence ID" value="QQP10845.1"/>
    <property type="molecule type" value="Genomic_DNA"/>
</dbReference>
<keyword evidence="2" id="KW-1185">Reference proteome</keyword>
<dbReference type="RefSeq" id="WP_053595693.1">
    <property type="nucleotide sequence ID" value="NZ_CP067341.1"/>
</dbReference>
<reference evidence="1 2" key="1">
    <citation type="submission" date="2020-01" db="EMBL/GenBank/DDBJ databases">
        <authorList>
            <person name="Liu G."/>
            <person name="Liu B."/>
        </authorList>
    </citation>
    <scope>NUCLEOTIDE SEQUENCE [LARGE SCALE GENOMIC DNA]</scope>
    <source>
        <strain evidence="1 2">FJAT-51161</strain>
    </source>
</reference>
<proteinExistence type="predicted"/>
<gene>
    <name evidence="1" type="ORF">FJQ98_16495</name>
</gene>
<evidence type="ECO:0000313" key="2">
    <source>
        <dbReference type="Proteomes" id="UP000596049"/>
    </source>
</evidence>
<evidence type="ECO:0000313" key="1">
    <source>
        <dbReference type="EMBL" id="QQP10845.1"/>
    </source>
</evidence>